<proteinExistence type="predicted"/>
<protein>
    <submittedName>
        <fullName evidence="1">Uncharacterized protein</fullName>
    </submittedName>
</protein>
<accession>A0A679FPT1</accession>
<evidence type="ECO:0000313" key="2">
    <source>
        <dbReference type="Proteomes" id="UP000501421"/>
    </source>
</evidence>
<dbReference type="EMBL" id="AP022557">
    <property type="protein sequence ID" value="BBW96237.1"/>
    <property type="molecule type" value="Genomic_DNA"/>
</dbReference>
<dbReference type="Proteomes" id="UP000501421">
    <property type="component" value="Chromosome"/>
</dbReference>
<reference evidence="2" key="1">
    <citation type="journal article" date="2020" name="Microbiol. Resour. Announc.">
        <title>Complete Genome Sequence of Geobacillus sp. Strain E55-1, Isolated from Mine Geyser in Japan.</title>
        <authorList>
            <person name="Miyazaki K."/>
            <person name="Hase E."/>
            <person name="Tokito N."/>
        </authorList>
    </citation>
    <scope>NUCLEOTIDE SEQUENCE [LARGE SCALE GENOMIC DNA]</scope>
    <source>
        <strain evidence="2">E55-1</strain>
    </source>
</reference>
<dbReference type="AlphaFoldDB" id="A0A679FPT1"/>
<name>A0A679FPT1_9BACL</name>
<evidence type="ECO:0000313" key="1">
    <source>
        <dbReference type="EMBL" id="BBW96237.1"/>
    </source>
</evidence>
<gene>
    <name evidence="1" type="ORF">GsuE55_10700</name>
</gene>
<sequence length="59" mass="6586">MMKEDGRWSWLKRKNLIKIEIKIGGSAGLFCLAAGERLFSLEDVPLLRANHPPETGPHG</sequence>
<organism evidence="1 2">
    <name type="scientific">Geobacillus subterraneus</name>
    <dbReference type="NCBI Taxonomy" id="129338"/>
    <lineage>
        <taxon>Bacteria</taxon>
        <taxon>Bacillati</taxon>
        <taxon>Bacillota</taxon>
        <taxon>Bacilli</taxon>
        <taxon>Bacillales</taxon>
        <taxon>Anoxybacillaceae</taxon>
        <taxon>Geobacillus</taxon>
    </lineage>
</organism>
<keyword evidence="2" id="KW-1185">Reference proteome</keyword>